<dbReference type="SMART" id="SM00387">
    <property type="entry name" value="HATPase_c"/>
    <property type="match status" value="1"/>
</dbReference>
<dbReference type="EMBL" id="JFHC01000021">
    <property type="protein sequence ID" value="KDR42033.1"/>
    <property type="molecule type" value="Genomic_DNA"/>
</dbReference>
<evidence type="ECO:0000256" key="1">
    <source>
        <dbReference type="ARBA" id="ARBA00000085"/>
    </source>
</evidence>
<evidence type="ECO:0000256" key="5">
    <source>
        <dbReference type="ARBA" id="ARBA00022679"/>
    </source>
</evidence>
<evidence type="ECO:0000259" key="12">
    <source>
        <dbReference type="PROSITE" id="PS50885"/>
    </source>
</evidence>
<dbReference type="InterPro" id="IPR003661">
    <property type="entry name" value="HisK_dim/P_dom"/>
</dbReference>
<evidence type="ECO:0000256" key="8">
    <source>
        <dbReference type="ARBA" id="ARBA00022989"/>
    </source>
</evidence>
<dbReference type="PROSITE" id="PS50885">
    <property type="entry name" value="HAMP"/>
    <property type="match status" value="1"/>
</dbReference>
<reference evidence="13 14" key="1">
    <citation type="submission" date="2014-03" db="EMBL/GenBank/DDBJ databases">
        <title>Draft Genome Sequences of Four Burkholderia Strains.</title>
        <authorList>
            <person name="Liu X.Y."/>
            <person name="Li C.X."/>
            <person name="Xu J.H."/>
        </authorList>
    </citation>
    <scope>NUCLEOTIDE SEQUENCE [LARGE SCALE GENOMIC DNA]</scope>
    <source>
        <strain evidence="13 14">DSM 50014</strain>
    </source>
</reference>
<dbReference type="PROSITE" id="PS50109">
    <property type="entry name" value="HIS_KIN"/>
    <property type="match status" value="1"/>
</dbReference>
<gene>
    <name evidence="13" type="ORF">BG61_14055</name>
</gene>
<dbReference type="Pfam" id="PF02518">
    <property type="entry name" value="HATPase_c"/>
    <property type="match status" value="1"/>
</dbReference>
<keyword evidence="4" id="KW-0597">Phosphoprotein</keyword>
<dbReference type="PANTHER" id="PTHR45436:SF8">
    <property type="entry name" value="HISTIDINE KINASE"/>
    <property type="match status" value="1"/>
</dbReference>
<dbReference type="CDD" id="cd06225">
    <property type="entry name" value="HAMP"/>
    <property type="match status" value="1"/>
</dbReference>
<feature type="domain" description="Histidine kinase" evidence="11">
    <location>
        <begin position="250"/>
        <end position="460"/>
    </location>
</feature>
<dbReference type="InterPro" id="IPR036097">
    <property type="entry name" value="HisK_dim/P_sf"/>
</dbReference>
<dbReference type="PANTHER" id="PTHR45436">
    <property type="entry name" value="SENSOR HISTIDINE KINASE YKOH"/>
    <property type="match status" value="1"/>
</dbReference>
<dbReference type="Gene3D" id="3.30.565.10">
    <property type="entry name" value="Histidine kinase-like ATPase, C-terminal domain"/>
    <property type="match status" value="1"/>
</dbReference>
<feature type="transmembrane region" description="Helical" evidence="10">
    <location>
        <begin position="21"/>
        <end position="47"/>
    </location>
</feature>
<dbReference type="InterPro" id="IPR036890">
    <property type="entry name" value="HATPase_C_sf"/>
</dbReference>
<dbReference type="InterPro" id="IPR005467">
    <property type="entry name" value="His_kinase_dom"/>
</dbReference>
<dbReference type="InterPro" id="IPR050428">
    <property type="entry name" value="TCS_sensor_his_kinase"/>
</dbReference>
<evidence type="ECO:0000313" key="13">
    <source>
        <dbReference type="EMBL" id="KDR42033.1"/>
    </source>
</evidence>
<keyword evidence="7 13" id="KW-0418">Kinase</keyword>
<dbReference type="CDD" id="cd00082">
    <property type="entry name" value="HisKA"/>
    <property type="match status" value="1"/>
</dbReference>
<comment type="subcellular location">
    <subcellularLocation>
        <location evidence="2">Membrane</location>
    </subcellularLocation>
</comment>
<name>A0A069PMW2_9BURK</name>
<dbReference type="GO" id="GO:0005886">
    <property type="term" value="C:plasma membrane"/>
    <property type="evidence" value="ECO:0007669"/>
    <property type="project" value="TreeGrafter"/>
</dbReference>
<keyword evidence="6 10" id="KW-0812">Transmembrane</keyword>
<keyword evidence="9" id="KW-0902">Two-component regulatory system</keyword>
<dbReference type="EC" id="2.7.13.3" evidence="3"/>
<evidence type="ECO:0000256" key="10">
    <source>
        <dbReference type="SAM" id="Phobius"/>
    </source>
</evidence>
<protein>
    <recommendedName>
        <fullName evidence="3">histidine kinase</fullName>
        <ecNumber evidence="3">2.7.13.3</ecNumber>
    </recommendedName>
</protein>
<evidence type="ECO:0000313" key="14">
    <source>
        <dbReference type="Proteomes" id="UP000027466"/>
    </source>
</evidence>
<dbReference type="InterPro" id="IPR003660">
    <property type="entry name" value="HAMP_dom"/>
</dbReference>
<keyword evidence="8 10" id="KW-1133">Transmembrane helix</keyword>
<comment type="caution">
    <text evidence="13">The sequence shown here is derived from an EMBL/GenBank/DDBJ whole genome shotgun (WGS) entry which is preliminary data.</text>
</comment>
<keyword evidence="5" id="KW-0808">Transferase</keyword>
<dbReference type="InterPro" id="IPR003594">
    <property type="entry name" value="HATPase_dom"/>
</dbReference>
<proteinExistence type="predicted"/>
<dbReference type="Gene3D" id="6.10.340.10">
    <property type="match status" value="1"/>
</dbReference>
<dbReference type="Gene3D" id="1.10.287.130">
    <property type="match status" value="1"/>
</dbReference>
<sequence>MTETRSAPPPAEPSRRWHTTAFRWLSVYALMFALSVMALMGFIGWLVTTTMEGDTDVVMQWQLFYFDSVADEKLADAIERRIDLGQMHANFYGLFTADGRHIAGNILAVPRGLPPDRTGHTFDRTLTLVPGEPVPVVRAMAELRRNGQELVLARDLTHVLRIRQTMIHALVGAGVYCLSIGIASGFLLSLRQMRRVRAIRRVTLKIAQGDLNQRLPVGDRDELDMLAQLVNHMLDEVERLMNEVKGASDGIAHDLRTPLAHIRTLLARIAERTGSLDDASIKGMVEQARTETDSLLDRFRAMLRISEIGALKRRAGFGTVDMCSLIGELCELYEPLAEQRSIQWIVHLDPVQPIQGDRALLFEACSNLLDNAIKFSPDGGMVHIQLTQAPFGPRLGITDNGPGIPVHEREAVLQRFYRSDHTRHISGSGLGLGIVTAVMRVHDFVLRISGEFPGTTMTVECWPHTLQ</sequence>
<dbReference type="SUPFAM" id="SSF55874">
    <property type="entry name" value="ATPase domain of HSP90 chaperone/DNA topoisomerase II/histidine kinase"/>
    <property type="match status" value="1"/>
</dbReference>
<evidence type="ECO:0000256" key="6">
    <source>
        <dbReference type="ARBA" id="ARBA00022692"/>
    </source>
</evidence>
<accession>A0A069PMW2</accession>
<dbReference type="AlphaFoldDB" id="A0A069PMW2"/>
<dbReference type="GO" id="GO:0000155">
    <property type="term" value="F:phosphorelay sensor kinase activity"/>
    <property type="evidence" value="ECO:0007669"/>
    <property type="project" value="InterPro"/>
</dbReference>
<evidence type="ECO:0000256" key="4">
    <source>
        <dbReference type="ARBA" id="ARBA00022553"/>
    </source>
</evidence>
<feature type="transmembrane region" description="Helical" evidence="10">
    <location>
        <begin position="166"/>
        <end position="190"/>
    </location>
</feature>
<evidence type="ECO:0000256" key="9">
    <source>
        <dbReference type="ARBA" id="ARBA00023012"/>
    </source>
</evidence>
<keyword evidence="10" id="KW-0472">Membrane</keyword>
<evidence type="ECO:0000256" key="3">
    <source>
        <dbReference type="ARBA" id="ARBA00012438"/>
    </source>
</evidence>
<dbReference type="Pfam" id="PF00672">
    <property type="entry name" value="HAMP"/>
    <property type="match status" value="1"/>
</dbReference>
<dbReference type="SMART" id="SM00304">
    <property type="entry name" value="HAMP"/>
    <property type="match status" value="1"/>
</dbReference>
<evidence type="ECO:0000259" key="11">
    <source>
        <dbReference type="PROSITE" id="PS50109"/>
    </source>
</evidence>
<keyword evidence="14" id="KW-1185">Reference proteome</keyword>
<dbReference type="SUPFAM" id="SSF47384">
    <property type="entry name" value="Homodimeric domain of signal transducing histidine kinase"/>
    <property type="match status" value="1"/>
</dbReference>
<dbReference type="SUPFAM" id="SSF158472">
    <property type="entry name" value="HAMP domain-like"/>
    <property type="match status" value="1"/>
</dbReference>
<organism evidence="13 14">
    <name type="scientific">Caballeronia glathei</name>
    <dbReference type="NCBI Taxonomy" id="60547"/>
    <lineage>
        <taxon>Bacteria</taxon>
        <taxon>Pseudomonadati</taxon>
        <taxon>Pseudomonadota</taxon>
        <taxon>Betaproteobacteria</taxon>
        <taxon>Burkholderiales</taxon>
        <taxon>Burkholderiaceae</taxon>
        <taxon>Caballeronia</taxon>
    </lineage>
</organism>
<feature type="domain" description="HAMP" evidence="12">
    <location>
        <begin position="190"/>
        <end position="242"/>
    </location>
</feature>
<dbReference type="STRING" id="60547.GCA_000751215_06044"/>
<dbReference type="Proteomes" id="UP000027466">
    <property type="component" value="Unassembled WGS sequence"/>
</dbReference>
<comment type="catalytic activity">
    <reaction evidence="1">
        <text>ATP + protein L-histidine = ADP + protein N-phospho-L-histidine.</text>
        <dbReference type="EC" id="2.7.13.3"/>
    </reaction>
</comment>
<evidence type="ECO:0000256" key="7">
    <source>
        <dbReference type="ARBA" id="ARBA00022777"/>
    </source>
</evidence>
<evidence type="ECO:0000256" key="2">
    <source>
        <dbReference type="ARBA" id="ARBA00004370"/>
    </source>
</evidence>
<dbReference type="SMART" id="SM00388">
    <property type="entry name" value="HisKA"/>
    <property type="match status" value="1"/>
</dbReference>